<evidence type="ECO:0000313" key="1">
    <source>
        <dbReference type="EMBL" id="XDJ10490.1"/>
    </source>
</evidence>
<protein>
    <submittedName>
        <fullName evidence="1">Uncharacterized protein</fullName>
    </submittedName>
</protein>
<reference evidence="1" key="1">
    <citation type="submission" date="2024-07" db="EMBL/GenBank/DDBJ databases">
        <authorList>
            <person name="Yan Z."/>
        </authorList>
    </citation>
    <scope>NUCLEOTIDE SEQUENCE</scope>
</reference>
<dbReference type="EMBL" id="PQ014581">
    <property type="protein sequence ID" value="XDJ10490.1"/>
    <property type="molecule type" value="Genomic_DNA"/>
</dbReference>
<accession>A0AB39CBZ9</accession>
<name>A0AB39CBZ9_9CAUD</name>
<sequence length="157" mass="17373">MTKRTVKFDISVSGSAVVDIDHLLSVLKSVQNTWAQYLLEVYHSEGVDALAATYVRQAYAGGLNSQLRLWASSSDTELEHGGKAKFAPARVTTEIKPKRALCALDVPIGGRYKFNDPGFDGYYEGVFTRNGERSSVNEEGEVVPWLGHERWPIVLVV</sequence>
<proteinExistence type="predicted"/>
<organism evidence="1">
    <name type="scientific">Klebsiella phage vB-Kvc-Y10</name>
    <dbReference type="NCBI Taxonomy" id="3236922"/>
    <lineage>
        <taxon>Viruses</taxon>
        <taxon>Duplodnaviria</taxon>
        <taxon>Heunggongvirae</taxon>
        <taxon>Uroviricota</taxon>
        <taxon>Caudoviricetes</taxon>
    </lineage>
</organism>